<dbReference type="AlphaFoldDB" id="A0AAV1AX12"/>
<dbReference type="Pfam" id="PF14223">
    <property type="entry name" value="Retrotran_gag_2"/>
    <property type="match status" value="1"/>
</dbReference>
<evidence type="ECO:0000256" key="1">
    <source>
        <dbReference type="SAM" id="Coils"/>
    </source>
</evidence>
<dbReference type="Proteomes" id="UP001157006">
    <property type="component" value="Chromosome 5"/>
</dbReference>
<keyword evidence="1" id="KW-0175">Coiled coil</keyword>
<dbReference type="EMBL" id="OX451740">
    <property type="protein sequence ID" value="CAI8613683.1"/>
    <property type="molecule type" value="Genomic_DNA"/>
</dbReference>
<feature type="region of interest" description="Disordered" evidence="2">
    <location>
        <begin position="147"/>
        <end position="166"/>
    </location>
</feature>
<feature type="coiled-coil region" evidence="1">
    <location>
        <begin position="205"/>
        <end position="243"/>
    </location>
</feature>
<proteinExistence type="predicted"/>
<organism evidence="3 4">
    <name type="scientific">Vicia faba</name>
    <name type="common">Broad bean</name>
    <name type="synonym">Faba vulgaris</name>
    <dbReference type="NCBI Taxonomy" id="3906"/>
    <lineage>
        <taxon>Eukaryota</taxon>
        <taxon>Viridiplantae</taxon>
        <taxon>Streptophyta</taxon>
        <taxon>Embryophyta</taxon>
        <taxon>Tracheophyta</taxon>
        <taxon>Spermatophyta</taxon>
        <taxon>Magnoliopsida</taxon>
        <taxon>eudicotyledons</taxon>
        <taxon>Gunneridae</taxon>
        <taxon>Pentapetalae</taxon>
        <taxon>rosids</taxon>
        <taxon>fabids</taxon>
        <taxon>Fabales</taxon>
        <taxon>Fabaceae</taxon>
        <taxon>Papilionoideae</taxon>
        <taxon>50 kb inversion clade</taxon>
        <taxon>NPAAA clade</taxon>
        <taxon>Hologalegina</taxon>
        <taxon>IRL clade</taxon>
        <taxon>Fabeae</taxon>
        <taxon>Vicia</taxon>
    </lineage>
</organism>
<feature type="compositionally biased region" description="Basic and acidic residues" evidence="2">
    <location>
        <begin position="147"/>
        <end position="158"/>
    </location>
</feature>
<name>A0AAV1AX12_VICFA</name>
<dbReference type="PANTHER" id="PTHR34676:SF27">
    <property type="entry name" value="ASPARTYL-TRNA SYNTHETASE"/>
    <property type="match status" value="1"/>
</dbReference>
<evidence type="ECO:0000256" key="2">
    <source>
        <dbReference type="SAM" id="MobiDB-lite"/>
    </source>
</evidence>
<evidence type="ECO:0000313" key="4">
    <source>
        <dbReference type="Proteomes" id="UP001157006"/>
    </source>
</evidence>
<keyword evidence="4" id="KW-1185">Reference proteome</keyword>
<sequence>MDKQQKLDFKNHHRAMNIFLNAISKTEYEKVTNRDTSHDMFESLKMNLEGNAQVKETKALALIQKYEAFKMEENESIEAMFSRFQTLIAGLRVLNKGYTKADHVKKIIISLPRRWEHMVTAFKVSKDLNDVSLEELISALRSHEIKLDEHEPQKKESSEAESDSEDEHANLAFMATTVDDDDDDSDSEPKVVFSEFSRIELAESLSELLENYSKLKIQYKKLKKNLASDVEKLETENSELKENIFKPIEEVQKFQKISISDSSSSSKDILKEYDSSFQTFLAKSIDRSRMASMIYGVSGNDRRDIGYKAPKGKVIYKPKHVEEMVIIYKPLHKQFSFGHTHDIKYTSHSENSYAKSKFNQNFRNYNQKGPKKKWVPKEKIIYVVVVLNSSVETPVMVPGLWMLVTYDGKKFYVPKSGT</sequence>
<reference evidence="3 4" key="1">
    <citation type="submission" date="2023-01" db="EMBL/GenBank/DDBJ databases">
        <authorList>
            <person name="Kreplak J."/>
        </authorList>
    </citation>
    <scope>NUCLEOTIDE SEQUENCE [LARGE SCALE GENOMIC DNA]</scope>
</reference>
<dbReference type="PANTHER" id="PTHR34676">
    <property type="entry name" value="DUF4219 DOMAIN-CONTAINING PROTEIN-RELATED"/>
    <property type="match status" value="1"/>
</dbReference>
<evidence type="ECO:0000313" key="3">
    <source>
        <dbReference type="EMBL" id="CAI8613683.1"/>
    </source>
</evidence>
<gene>
    <name evidence="3" type="ORF">VFH_V092360</name>
</gene>
<protein>
    <submittedName>
        <fullName evidence="3">Uncharacterized protein</fullName>
    </submittedName>
</protein>
<accession>A0AAV1AX12</accession>